<evidence type="ECO:0000313" key="1">
    <source>
        <dbReference type="EMBL" id="GEP30477.1"/>
    </source>
</evidence>
<dbReference type="InterPro" id="IPR043129">
    <property type="entry name" value="ATPase_NBD"/>
</dbReference>
<comment type="caution">
    <text evidence="1">The sequence shown here is derived from an EMBL/GenBank/DDBJ whole genome shotgun (WGS) entry which is preliminary data.</text>
</comment>
<keyword evidence="2" id="KW-1185">Reference proteome</keyword>
<proteinExistence type="predicted"/>
<protein>
    <recommendedName>
        <fullName evidence="3">Agglutinin biogenesis protein MshI</fullName>
    </recommendedName>
</protein>
<sequence>MAVGMSLFPKTKKTAGWLSINIQEDGVYMAHVAPMPAARPQVGLTAFYPADKTQTAVTLEKLAKELHTDRYECTNLLNPGEYQLLSVEAPNVPQDELKTAIRWRLKDMLDFHIDDATIDVLDIPGDKNIPERKGSMYAVAAHEQFIKQRQTLFEQVKIPLSVIDIPEMAQRNISALLEPEDRGLALLSFDSTGGLLTITFAGELYLSRRFEVTLAQLLQTDIDQKNACYDRTTLELQRSFDHFERQFRFIAVSKLMLAPLGDGGSGLQEYLAANLYMPVETLNLEAVLDISKVPELQQLQQQQLYFMVLGAALRQEVKAL</sequence>
<dbReference type="Gene3D" id="3.30.420.40">
    <property type="match status" value="2"/>
</dbReference>
<evidence type="ECO:0008006" key="3">
    <source>
        <dbReference type="Google" id="ProtNLM"/>
    </source>
</evidence>
<accession>A0A512L7N2</accession>
<reference evidence="1 2" key="1">
    <citation type="submission" date="2019-07" db="EMBL/GenBank/DDBJ databases">
        <title>Whole genome shotgun sequence of Thiobacillus plumbophilus NBRC 107929.</title>
        <authorList>
            <person name="Hosoyama A."/>
            <person name="Uohara A."/>
            <person name="Ohji S."/>
            <person name="Ichikawa N."/>
        </authorList>
    </citation>
    <scope>NUCLEOTIDE SEQUENCE [LARGE SCALE GENOMIC DNA]</scope>
    <source>
        <strain evidence="1 2">NBRC 107929</strain>
    </source>
</reference>
<dbReference type="EMBL" id="BKAD01000014">
    <property type="protein sequence ID" value="GEP30477.1"/>
    <property type="molecule type" value="Genomic_DNA"/>
</dbReference>
<evidence type="ECO:0000313" key="2">
    <source>
        <dbReference type="Proteomes" id="UP000321337"/>
    </source>
</evidence>
<dbReference type="SUPFAM" id="SSF53067">
    <property type="entry name" value="Actin-like ATPase domain"/>
    <property type="match status" value="1"/>
</dbReference>
<dbReference type="AlphaFoldDB" id="A0A512L7N2"/>
<gene>
    <name evidence="1" type="ORF">TPL01_16150</name>
</gene>
<dbReference type="Proteomes" id="UP000321337">
    <property type="component" value="Unassembled WGS sequence"/>
</dbReference>
<dbReference type="Gene3D" id="3.30.1490.300">
    <property type="match status" value="1"/>
</dbReference>
<organism evidence="1 2">
    <name type="scientific">Sulfuriferula plumbiphila</name>
    <dbReference type="NCBI Taxonomy" id="171865"/>
    <lineage>
        <taxon>Bacteria</taxon>
        <taxon>Pseudomonadati</taxon>
        <taxon>Pseudomonadota</taxon>
        <taxon>Betaproteobacteria</taxon>
        <taxon>Nitrosomonadales</taxon>
        <taxon>Sulfuricellaceae</taxon>
        <taxon>Sulfuriferula</taxon>
    </lineage>
</organism>
<name>A0A512L7N2_9PROT</name>